<dbReference type="InterPro" id="IPR036866">
    <property type="entry name" value="RibonucZ/Hydroxyglut_hydro"/>
</dbReference>
<dbReference type="PANTHER" id="PTHR46233:SF3">
    <property type="entry name" value="HYDROXYACYLGLUTATHIONE HYDROLASE GLOC"/>
    <property type="match status" value="1"/>
</dbReference>
<evidence type="ECO:0000256" key="4">
    <source>
        <dbReference type="ARBA" id="ARBA00022833"/>
    </source>
</evidence>
<comment type="caution">
    <text evidence="6">The sequence shown here is derived from an EMBL/GenBank/DDBJ whole genome shotgun (WGS) entry which is preliminary data.</text>
</comment>
<dbReference type="InterPro" id="IPR051453">
    <property type="entry name" value="MBL_Glyoxalase_II"/>
</dbReference>
<evidence type="ECO:0000259" key="5">
    <source>
        <dbReference type="SMART" id="SM00849"/>
    </source>
</evidence>
<protein>
    <submittedName>
        <fullName evidence="6">MBL fold metallo-hydrolase</fullName>
    </submittedName>
</protein>
<sequence length="210" mass="22676">MLIEVFPSGPFSTNAYLIACEETKEAVVVDPSPGSFEAIASFLAQHLLKIKKILLTHSHWDHIGDVAAIVKESGVGVYVHEHDAGNLKEPGSDGLPLFFAIEGVEPTGFFCEGDEIGVGNLKFLVIETPGHTPGGVCFYCDSEDVLISGDTLFKGSIGNLDFPTANAEEMWRSLDRLAKLPPQTKVYPGHGEATTIAEESWLSKAREIFG</sequence>
<dbReference type="Pfam" id="PF00753">
    <property type="entry name" value="Lactamase_B"/>
    <property type="match status" value="1"/>
</dbReference>
<dbReference type="EMBL" id="JAFITR010000078">
    <property type="protein sequence ID" value="MBN4067177.1"/>
    <property type="molecule type" value="Genomic_DNA"/>
</dbReference>
<evidence type="ECO:0000256" key="2">
    <source>
        <dbReference type="ARBA" id="ARBA00022723"/>
    </source>
</evidence>
<keyword evidence="2" id="KW-0479">Metal-binding</keyword>
<evidence type="ECO:0000313" key="7">
    <source>
        <dbReference type="Proteomes" id="UP000722121"/>
    </source>
</evidence>
<keyword evidence="4" id="KW-0862">Zinc</keyword>
<evidence type="ECO:0000256" key="1">
    <source>
        <dbReference type="ARBA" id="ARBA00001947"/>
    </source>
</evidence>
<dbReference type="CDD" id="cd06262">
    <property type="entry name" value="metallo-hydrolase-like_MBL-fold"/>
    <property type="match status" value="1"/>
</dbReference>
<evidence type="ECO:0000256" key="3">
    <source>
        <dbReference type="ARBA" id="ARBA00022801"/>
    </source>
</evidence>
<dbReference type="SUPFAM" id="SSF56281">
    <property type="entry name" value="Metallo-hydrolase/oxidoreductase"/>
    <property type="match status" value="1"/>
</dbReference>
<comment type="cofactor">
    <cofactor evidence="1">
        <name>Zn(2+)</name>
        <dbReference type="ChEBI" id="CHEBI:29105"/>
    </cofactor>
</comment>
<dbReference type="Proteomes" id="UP000722121">
    <property type="component" value="Unassembled WGS sequence"/>
</dbReference>
<gene>
    <name evidence="6" type="ORF">JYU14_03735</name>
</gene>
<reference evidence="6 7" key="1">
    <citation type="submission" date="2021-02" db="EMBL/GenBank/DDBJ databases">
        <title>Activity-based single-cell genomes from oceanic crustal fluid captures similar information to metagenomic and metatranscriptomic surveys with orders of magnitude less sampling.</title>
        <authorList>
            <person name="D'Angelo T.S."/>
            <person name="Orcutt B.N."/>
        </authorList>
    </citation>
    <scope>NUCLEOTIDE SEQUENCE [LARGE SCALE GENOMIC DNA]</scope>
    <source>
        <strain evidence="6">AH-315-G07</strain>
    </source>
</reference>
<feature type="domain" description="Metallo-beta-lactamase" evidence="5">
    <location>
        <begin position="12"/>
        <end position="190"/>
    </location>
</feature>
<dbReference type="PANTHER" id="PTHR46233">
    <property type="entry name" value="HYDROXYACYLGLUTATHIONE HYDROLASE GLOC"/>
    <property type="match status" value="1"/>
</dbReference>
<dbReference type="SMART" id="SM00849">
    <property type="entry name" value="Lactamase_B"/>
    <property type="match status" value="1"/>
</dbReference>
<dbReference type="Gene3D" id="3.60.15.10">
    <property type="entry name" value="Ribonuclease Z/Hydroxyacylglutathione hydrolase-like"/>
    <property type="match status" value="1"/>
</dbReference>
<keyword evidence="3" id="KW-0378">Hydrolase</keyword>
<name>A0ABS3AW24_9BACT</name>
<evidence type="ECO:0000313" key="6">
    <source>
        <dbReference type="EMBL" id="MBN4067177.1"/>
    </source>
</evidence>
<organism evidence="6 7">
    <name type="scientific">Simkania negevensis</name>
    <dbReference type="NCBI Taxonomy" id="83561"/>
    <lineage>
        <taxon>Bacteria</taxon>
        <taxon>Pseudomonadati</taxon>
        <taxon>Chlamydiota</taxon>
        <taxon>Chlamydiia</taxon>
        <taxon>Parachlamydiales</taxon>
        <taxon>Simkaniaceae</taxon>
        <taxon>Simkania</taxon>
    </lineage>
</organism>
<accession>A0ABS3AW24</accession>
<dbReference type="InterPro" id="IPR001279">
    <property type="entry name" value="Metallo-B-lactamas"/>
</dbReference>
<proteinExistence type="predicted"/>
<keyword evidence="7" id="KW-1185">Reference proteome</keyword>